<comment type="caution">
    <text evidence="4">The sequence shown here is derived from an EMBL/GenBank/DDBJ whole genome shotgun (WGS) entry which is preliminary data.</text>
</comment>
<dbReference type="AlphaFoldDB" id="A0A016QRN8"/>
<evidence type="ECO:0000313" key="5">
    <source>
        <dbReference type="Proteomes" id="UP000020492"/>
    </source>
</evidence>
<accession>A0A016QRN8</accession>
<sequence>MPSLFTLTALALLGTAGAQTPALTGTTWTLTQLSDGGRLVMPGRNAQRPTLRLDARTASGNTGCNVYRAGYAARGDILRFMTLAATRRACPDRMDGLEARFVNLMGQVNRYRLSGNTLTLFAGSRDRLVFTSGGAAASLPSRPPARPETNVNLDGTWTLTGGTALRPVPGSVPALTFAGGRVSGTGGCNRLMGTVQAGGDTLTFGALATTRMACAPAVNAQEGTFLAFLARPALRASVQGQVLTLTGANGQTLVFRRAGASQGGGGTQAAGPVQDGTYTLATVNGQPAPQTPRPVTLSLTGNRIGGNDGCNSFGGEYRLEGTRLLLTGPLASTLMACPDQTQEVDIHRVLGAGPALTVTPSGLTLTAGGTTLAFSRQAAPAQGRVQTWTVAAQRVPCMGVGPMSCLRIQRDGGPWELFYGEIEGFTFQPGVTQVIRVREEDRPGPVPADASSKRYVLVEVVERR</sequence>
<dbReference type="Pfam" id="PF03724">
    <property type="entry name" value="META"/>
    <property type="match status" value="3"/>
</dbReference>
<keyword evidence="5" id="KW-1185">Reference proteome</keyword>
<dbReference type="eggNOG" id="COG3187">
    <property type="taxonomic scope" value="Bacteria"/>
</dbReference>
<dbReference type="PANTHER" id="PTHR35535:SF2">
    <property type="entry name" value="DUF306 DOMAIN-CONTAINING PROTEIN"/>
    <property type="match status" value="1"/>
</dbReference>
<evidence type="ECO:0000259" key="2">
    <source>
        <dbReference type="Pfam" id="PF03724"/>
    </source>
</evidence>
<dbReference type="PATRIC" id="fig|1476583.3.peg.1083"/>
<proteinExistence type="predicted"/>
<organism evidence="4 5">
    <name type="scientific">Deinococcus phoenicis</name>
    <dbReference type="NCBI Taxonomy" id="1476583"/>
    <lineage>
        <taxon>Bacteria</taxon>
        <taxon>Thermotogati</taxon>
        <taxon>Deinococcota</taxon>
        <taxon>Deinococci</taxon>
        <taxon>Deinococcales</taxon>
        <taxon>Deinococcaceae</taxon>
        <taxon>Deinococcus</taxon>
    </lineage>
</organism>
<evidence type="ECO:0000259" key="3">
    <source>
        <dbReference type="Pfam" id="PF14302"/>
    </source>
</evidence>
<dbReference type="InterPro" id="IPR025485">
    <property type="entry name" value="DUF4377"/>
</dbReference>
<gene>
    <name evidence="4" type="ORF">DEIPH_ctg017orf0065</name>
</gene>
<dbReference type="InterPro" id="IPR053147">
    <property type="entry name" value="Hsp_HslJ-like"/>
</dbReference>
<feature type="domain" description="DUF306" evidence="2">
    <location>
        <begin position="272"/>
        <end position="374"/>
    </location>
</feature>
<evidence type="ECO:0000313" key="4">
    <source>
        <dbReference type="EMBL" id="EYB68728.1"/>
    </source>
</evidence>
<evidence type="ECO:0000256" key="1">
    <source>
        <dbReference type="SAM" id="SignalP"/>
    </source>
</evidence>
<dbReference type="Pfam" id="PF14302">
    <property type="entry name" value="DUF4377"/>
    <property type="match status" value="1"/>
</dbReference>
<protein>
    <recommendedName>
        <fullName evidence="6">DUF306 domain-containing protein</fullName>
    </recommendedName>
</protein>
<dbReference type="STRING" id="1476583.DEIPH_ctg017orf0065"/>
<dbReference type="PANTHER" id="PTHR35535">
    <property type="entry name" value="HEAT SHOCK PROTEIN HSLJ"/>
    <property type="match status" value="1"/>
</dbReference>
<dbReference type="EMBL" id="JHAC01000017">
    <property type="protein sequence ID" value="EYB68728.1"/>
    <property type="molecule type" value="Genomic_DNA"/>
</dbReference>
<dbReference type="Gene3D" id="2.40.128.270">
    <property type="match status" value="3"/>
</dbReference>
<dbReference type="Proteomes" id="UP000020492">
    <property type="component" value="Unassembled WGS sequence"/>
</dbReference>
<evidence type="ECO:0008006" key="6">
    <source>
        <dbReference type="Google" id="ProtNLM"/>
    </source>
</evidence>
<name>A0A016QRN8_9DEIO</name>
<dbReference type="InterPro" id="IPR005184">
    <property type="entry name" value="DUF306_Meta_HslJ"/>
</dbReference>
<keyword evidence="1" id="KW-0732">Signal</keyword>
<reference evidence="4 5" key="1">
    <citation type="submission" date="2014-03" db="EMBL/GenBank/DDBJ databases">
        <title>Draft genome sequence of Deinococcus phoenicis 1P10ME.</title>
        <authorList>
            <person name="Stepanov V.G."/>
            <person name="Vaishampayan P."/>
            <person name="Venkateswaran K."/>
            <person name="Fox G.E."/>
        </authorList>
    </citation>
    <scope>NUCLEOTIDE SEQUENCE [LARGE SCALE GENOMIC DNA]</scope>
    <source>
        <strain evidence="4 5">1P10ME</strain>
    </source>
</reference>
<feature type="domain" description="DUF4377" evidence="3">
    <location>
        <begin position="389"/>
        <end position="463"/>
    </location>
</feature>
<feature type="domain" description="DUF306" evidence="2">
    <location>
        <begin position="22"/>
        <end position="129"/>
    </location>
</feature>
<dbReference type="InterPro" id="IPR038670">
    <property type="entry name" value="HslJ-like_sf"/>
</dbReference>
<feature type="signal peptide" evidence="1">
    <location>
        <begin position="1"/>
        <end position="18"/>
    </location>
</feature>
<feature type="domain" description="DUF306" evidence="2">
    <location>
        <begin position="154"/>
        <end position="255"/>
    </location>
</feature>
<feature type="chain" id="PRO_5001488343" description="DUF306 domain-containing protein" evidence="1">
    <location>
        <begin position="19"/>
        <end position="464"/>
    </location>
</feature>